<dbReference type="Proteomes" id="UP000688137">
    <property type="component" value="Unassembled WGS sequence"/>
</dbReference>
<protein>
    <submittedName>
        <fullName evidence="2">Uncharacterized protein</fullName>
    </submittedName>
</protein>
<proteinExistence type="predicted"/>
<comment type="caution">
    <text evidence="2">The sequence shown here is derived from an EMBL/GenBank/DDBJ whole genome shotgun (WGS) entry which is preliminary data.</text>
</comment>
<reference evidence="2" key="1">
    <citation type="submission" date="2021-01" db="EMBL/GenBank/DDBJ databases">
        <authorList>
            <consortium name="Genoscope - CEA"/>
            <person name="William W."/>
        </authorList>
    </citation>
    <scope>NUCLEOTIDE SEQUENCE</scope>
</reference>
<evidence type="ECO:0000313" key="2">
    <source>
        <dbReference type="EMBL" id="CAD8043544.1"/>
    </source>
</evidence>
<sequence>MISNDNKGQIQKNIGSHLLYSYSQQGLSKQSINRKDKENYIEIKKVVEGQSYKYSDYQSSTLQTFTNFKQTNINNTQIQSCENNNEYCTKMSVKQLCKSKENLIQNQYSDNHNFRSRSTSPQLISQNYQKSDNINIEFIKNQEGQRIKNIAEGLKSKIQSNLNNKLKNHFIQQSKQIQSRFLPNQDLVANYQNQVYFHNSCLSLKNFFHQKSIELKQKFLEQQSQLIEEKVQIISNKAKTMESTKKSLSRSYDISIHTPKKIIYNKECISKLRNDKDSNQTKILNSSNLMPQQNYQINDNHQENQTQIQIENIQEDNYFSLNKKFVEQNFNEKKTQNLSKKQISMSSPINLSSNTHSQNKLITNDERNSPLVLSNKVNRYMNLIQSFKSFHINQTQQKNEIEIFDSIQVNDLNHISEFSIFKDEKQNHNQNLGLFSEIEQQISFSDIQINQDLLLESNQFDQQYIQRDFQQDYFIDGIKQVYNEQTKSQYSEQKSLLNKKQIMLQKQESCQYNQQLNK</sequence>
<dbReference type="OMA" id="CECNNED"/>
<organism evidence="2 3">
    <name type="scientific">Paramecium primaurelia</name>
    <dbReference type="NCBI Taxonomy" id="5886"/>
    <lineage>
        <taxon>Eukaryota</taxon>
        <taxon>Sar</taxon>
        <taxon>Alveolata</taxon>
        <taxon>Ciliophora</taxon>
        <taxon>Intramacronucleata</taxon>
        <taxon>Oligohymenophorea</taxon>
        <taxon>Peniculida</taxon>
        <taxon>Parameciidae</taxon>
        <taxon>Paramecium</taxon>
    </lineage>
</organism>
<accession>A0A8S1JMX2</accession>
<name>A0A8S1JMX2_PARPR</name>
<evidence type="ECO:0000256" key="1">
    <source>
        <dbReference type="SAM" id="MobiDB-lite"/>
    </source>
</evidence>
<dbReference type="AlphaFoldDB" id="A0A8S1JMX2"/>
<dbReference type="EMBL" id="CAJJDM010000002">
    <property type="protein sequence ID" value="CAD8043544.1"/>
    <property type="molecule type" value="Genomic_DNA"/>
</dbReference>
<gene>
    <name evidence="2" type="ORF">PPRIM_AZ9-3.1.T0050197</name>
</gene>
<feature type="region of interest" description="Disordered" evidence="1">
    <location>
        <begin position="336"/>
        <end position="355"/>
    </location>
</feature>
<keyword evidence="3" id="KW-1185">Reference proteome</keyword>
<evidence type="ECO:0000313" key="3">
    <source>
        <dbReference type="Proteomes" id="UP000688137"/>
    </source>
</evidence>